<keyword evidence="5" id="KW-1185">Reference proteome</keyword>
<reference evidence="4 5" key="1">
    <citation type="submission" date="2020-07" db="EMBL/GenBank/DDBJ databases">
        <title>Vallitalea guaymasensis genome.</title>
        <authorList>
            <person name="Postec A."/>
        </authorList>
    </citation>
    <scope>NUCLEOTIDE SEQUENCE [LARGE SCALE GENOMIC DNA]</scope>
    <source>
        <strain evidence="4 5">Ra1766G1</strain>
    </source>
</reference>
<dbReference type="Gene3D" id="1.10.357.40">
    <property type="entry name" value="YbiA-like"/>
    <property type="match status" value="1"/>
</dbReference>
<proteinExistence type="predicted"/>
<comment type="catalytic activity">
    <reaction evidence="1">
        <text>5-amino-6-(5-phospho-D-ribosylamino)uracil + H2O = 5,6-diaminouracil + D-ribose 5-phosphate</text>
        <dbReference type="Rhea" id="RHEA:55020"/>
        <dbReference type="ChEBI" id="CHEBI:15377"/>
        <dbReference type="ChEBI" id="CHEBI:46252"/>
        <dbReference type="ChEBI" id="CHEBI:58453"/>
        <dbReference type="ChEBI" id="CHEBI:78346"/>
    </reaction>
</comment>
<evidence type="ECO:0000256" key="2">
    <source>
        <dbReference type="ARBA" id="ARBA00000751"/>
    </source>
</evidence>
<evidence type="ECO:0000256" key="1">
    <source>
        <dbReference type="ARBA" id="ARBA00000022"/>
    </source>
</evidence>
<sequence>MEQTYSLNNPMPPLWLMYPHISRYSIGWRMGYGEDYAYNFYQWYTSLSDIEQNKYENMFPEPKGWLGWYNDTHEDVYDNNILLWDKDCKLKYNLQRIQKDFSKGKKLKYIFFWGHQPSTDGKIIKSCMSQWWKSSFAIETDTYCCMEQYMMAEKARLFNDHEILDKILNNKSPKQIKELGRQVRGFDNTKWEKYSASIILNGNLAKFLQDENLKQFLMKTKDKILVEASPYDKIWGIGLSADHDNANNPVLWKGQNLLGFALMEVRDELIRICKNENIIDYEKLHKQFD</sequence>
<gene>
    <name evidence="4" type="ORF">HYG85_20420</name>
</gene>
<protein>
    <submittedName>
        <fullName evidence="4">NADAR family protein</fullName>
    </submittedName>
</protein>
<dbReference type="InterPro" id="IPR037238">
    <property type="entry name" value="YbiA-like_sf"/>
</dbReference>
<dbReference type="AlphaFoldDB" id="A0A8J8MDW9"/>
<dbReference type="NCBIfam" id="TIGR02464">
    <property type="entry name" value="ribofla_fusion"/>
    <property type="match status" value="1"/>
</dbReference>
<dbReference type="Proteomes" id="UP000677305">
    <property type="component" value="Chromosome"/>
</dbReference>
<dbReference type="SUPFAM" id="SSF143990">
    <property type="entry name" value="YbiA-like"/>
    <property type="match status" value="1"/>
</dbReference>
<evidence type="ECO:0000313" key="4">
    <source>
        <dbReference type="EMBL" id="QUH31157.1"/>
    </source>
</evidence>
<evidence type="ECO:0000259" key="3">
    <source>
        <dbReference type="Pfam" id="PF08719"/>
    </source>
</evidence>
<feature type="domain" description="NADAR" evidence="3">
    <location>
        <begin position="111"/>
        <end position="269"/>
    </location>
</feature>
<dbReference type="EMBL" id="CP058561">
    <property type="protein sequence ID" value="QUH31157.1"/>
    <property type="molecule type" value="Genomic_DNA"/>
</dbReference>
<evidence type="ECO:0000313" key="5">
    <source>
        <dbReference type="Proteomes" id="UP000677305"/>
    </source>
</evidence>
<dbReference type="CDD" id="cd15457">
    <property type="entry name" value="NADAR"/>
    <property type="match status" value="1"/>
</dbReference>
<organism evidence="4 5">
    <name type="scientific">Vallitalea guaymasensis</name>
    <dbReference type="NCBI Taxonomy" id="1185412"/>
    <lineage>
        <taxon>Bacteria</taxon>
        <taxon>Bacillati</taxon>
        <taxon>Bacillota</taxon>
        <taxon>Clostridia</taxon>
        <taxon>Lachnospirales</taxon>
        <taxon>Vallitaleaceae</taxon>
        <taxon>Vallitalea</taxon>
    </lineage>
</organism>
<accession>A0A8J8MDW9</accession>
<dbReference type="KEGG" id="vgu:HYG85_20420"/>
<dbReference type="RefSeq" id="WP_212691233.1">
    <property type="nucleotide sequence ID" value="NZ_CP058561.1"/>
</dbReference>
<dbReference type="Pfam" id="PF08719">
    <property type="entry name" value="NADAR"/>
    <property type="match status" value="1"/>
</dbReference>
<dbReference type="InterPro" id="IPR012816">
    <property type="entry name" value="NADAR"/>
</dbReference>
<name>A0A8J8MDW9_9FIRM</name>
<comment type="catalytic activity">
    <reaction evidence="2">
        <text>2,5-diamino-6-hydroxy-4-(5-phosphoribosylamino)-pyrimidine + H2O = 2,5,6-triamino-4-hydroxypyrimidine + D-ribose 5-phosphate</text>
        <dbReference type="Rhea" id="RHEA:23436"/>
        <dbReference type="ChEBI" id="CHEBI:15377"/>
        <dbReference type="ChEBI" id="CHEBI:58614"/>
        <dbReference type="ChEBI" id="CHEBI:78346"/>
        <dbReference type="ChEBI" id="CHEBI:137796"/>
    </reaction>
</comment>